<gene>
    <name evidence="2" type="ORF">NMSP_1098</name>
</gene>
<evidence type="ECO:0000256" key="1">
    <source>
        <dbReference type="SAM" id="Phobius"/>
    </source>
</evidence>
<evidence type="ECO:0000313" key="2">
    <source>
        <dbReference type="EMBL" id="ARS64715.1"/>
    </source>
</evidence>
<protein>
    <submittedName>
        <fullName evidence="2">Uncharacterized protein</fullName>
    </submittedName>
</protein>
<dbReference type="RefSeq" id="WP_192866143.1">
    <property type="nucleotide sequence ID" value="NZ_CP021324.1"/>
</dbReference>
<name>A0A2Z2HLW8_9ARCH</name>
<dbReference type="KEGG" id="nct:NMSP_1098"/>
<reference evidence="2 3" key="1">
    <citation type="journal article" date="2017" name="Environ. Microbiol.">
        <title>Genome and epigenome of a novel marine Thaumarchaeota strain suggest viral infection, phosphorothioation DNA modification and multiple restriction systems.</title>
        <authorList>
            <person name="Ahlgren N.A."/>
            <person name="Chen Y."/>
            <person name="Needham D.M."/>
            <person name="Parada A.E."/>
            <person name="Sachdeva R."/>
            <person name="Trinh V."/>
            <person name="Chen T."/>
            <person name="Fuhrman J.A."/>
        </authorList>
    </citation>
    <scope>NUCLEOTIDE SEQUENCE [LARGE SCALE GENOMIC DNA]</scope>
    <source>
        <strain evidence="2 3">SPOT01</strain>
    </source>
</reference>
<sequence>MVSIKDIGKLFVFVVVGLGTIIVGSFMIRGTMHMWDNVDDEGKDAGNKNTKK</sequence>
<keyword evidence="1" id="KW-1133">Transmembrane helix</keyword>
<dbReference type="GeneID" id="59167109"/>
<organism evidence="2 3">
    <name type="scientific">Candidatus Nitrosomarinus catalinensis</name>
    <dbReference type="NCBI Taxonomy" id="1898749"/>
    <lineage>
        <taxon>Archaea</taxon>
        <taxon>Nitrososphaerota</taxon>
        <taxon>Nitrososphaeria</taxon>
        <taxon>Nitrosopumilales</taxon>
        <taxon>Nitrosopumilaceae</taxon>
        <taxon>Candidatus Nitrosomarinus</taxon>
    </lineage>
</organism>
<dbReference type="AlphaFoldDB" id="A0A2Z2HLW8"/>
<dbReference type="Proteomes" id="UP000249949">
    <property type="component" value="Chromosome"/>
</dbReference>
<keyword evidence="1" id="KW-0472">Membrane</keyword>
<proteinExistence type="predicted"/>
<feature type="transmembrane region" description="Helical" evidence="1">
    <location>
        <begin position="7"/>
        <end position="28"/>
    </location>
</feature>
<dbReference type="EMBL" id="CP021324">
    <property type="protein sequence ID" value="ARS64715.1"/>
    <property type="molecule type" value="Genomic_DNA"/>
</dbReference>
<accession>A0A2Z2HLW8</accession>
<keyword evidence="1" id="KW-0812">Transmembrane</keyword>
<evidence type="ECO:0000313" key="3">
    <source>
        <dbReference type="Proteomes" id="UP000249949"/>
    </source>
</evidence>
<keyword evidence="3" id="KW-1185">Reference proteome</keyword>